<dbReference type="AlphaFoldDB" id="A0AAD1RKK7"/>
<protein>
    <submittedName>
        <fullName evidence="2">Uncharacterized protein</fullName>
    </submittedName>
</protein>
<feature type="region of interest" description="Disordered" evidence="1">
    <location>
        <begin position="225"/>
        <end position="246"/>
    </location>
</feature>
<dbReference type="PANTHER" id="PTHR33768">
    <property type="entry name" value="MIP11318P"/>
    <property type="match status" value="1"/>
</dbReference>
<keyword evidence="3" id="KW-1185">Reference proteome</keyword>
<dbReference type="PANTHER" id="PTHR33768:SF6">
    <property type="entry name" value="SI:CH211-284K5.2"/>
    <property type="match status" value="1"/>
</dbReference>
<feature type="region of interest" description="Disordered" evidence="1">
    <location>
        <begin position="400"/>
        <end position="464"/>
    </location>
</feature>
<feature type="compositionally biased region" description="Low complexity" evidence="1">
    <location>
        <begin position="450"/>
        <end position="464"/>
    </location>
</feature>
<feature type="compositionally biased region" description="Polar residues" evidence="1">
    <location>
        <begin position="346"/>
        <end position="355"/>
    </location>
</feature>
<feature type="compositionally biased region" description="Polar residues" evidence="1">
    <location>
        <begin position="404"/>
        <end position="427"/>
    </location>
</feature>
<organism evidence="2 3">
    <name type="scientific">Pelobates cultripes</name>
    <name type="common">Western spadefoot toad</name>
    <dbReference type="NCBI Taxonomy" id="61616"/>
    <lineage>
        <taxon>Eukaryota</taxon>
        <taxon>Metazoa</taxon>
        <taxon>Chordata</taxon>
        <taxon>Craniata</taxon>
        <taxon>Vertebrata</taxon>
        <taxon>Euteleostomi</taxon>
        <taxon>Amphibia</taxon>
        <taxon>Batrachia</taxon>
        <taxon>Anura</taxon>
        <taxon>Pelobatoidea</taxon>
        <taxon>Pelobatidae</taxon>
        <taxon>Pelobates</taxon>
    </lineage>
</organism>
<dbReference type="InterPro" id="IPR038792">
    <property type="entry name" value="CFAP97D1/2"/>
</dbReference>
<evidence type="ECO:0000256" key="1">
    <source>
        <dbReference type="SAM" id="MobiDB-lite"/>
    </source>
</evidence>
<dbReference type="Proteomes" id="UP001295444">
    <property type="component" value="Chromosome 03"/>
</dbReference>
<feature type="region of interest" description="Disordered" evidence="1">
    <location>
        <begin position="278"/>
        <end position="387"/>
    </location>
</feature>
<evidence type="ECO:0000313" key="2">
    <source>
        <dbReference type="EMBL" id="CAH2273448.1"/>
    </source>
</evidence>
<gene>
    <name evidence="2" type="ORF">PECUL_23A023478</name>
</gene>
<feature type="compositionally biased region" description="Low complexity" evidence="1">
    <location>
        <begin position="356"/>
        <end position="368"/>
    </location>
</feature>
<dbReference type="EMBL" id="OW240914">
    <property type="protein sequence ID" value="CAH2273448.1"/>
    <property type="molecule type" value="Genomic_DNA"/>
</dbReference>
<feature type="compositionally biased region" description="Polar residues" evidence="1">
    <location>
        <begin position="439"/>
        <end position="449"/>
    </location>
</feature>
<reference evidence="2" key="1">
    <citation type="submission" date="2022-03" db="EMBL/GenBank/DDBJ databases">
        <authorList>
            <person name="Alioto T."/>
            <person name="Alioto T."/>
            <person name="Gomez Garrido J."/>
        </authorList>
    </citation>
    <scope>NUCLEOTIDE SEQUENCE</scope>
</reference>
<sequence length="464" mass="52390">MEKERQDIIEKQNKNHYAKLHAIRESHGRLDNWNNYPHRSLNLGSRLQSLEQVTLENDKMLARILSRESEYRKWESEWEKVEQLRARISRYPRISGPSWVRDSDWAFRSTLTNISERTSLGSTKVSSFVSDKKRRVLASANAEKSRKSSILSSSEYDTDRESTYYLNKTIKMNKAERGIQLEGQKRTLRSPNNFKNTGDNYSSEDNHVTFVTDRRLILSQESSRRTDLYDESTEGAIMSEGQHKQETALSWKNTKRATSLSDQSSNFPFLDEASDQDSHFSLVESDETSHSLQTSQESLLSPKESKDSEGSSLSLKESQHPQGHILLPNESGDSEGNALSLKESTDSQGSFVSPTESPRFSESMSRSSQNAYKRATRSNILSPEDKNTLEMSLKGGVGGILPSSEGTNNLVNSSQESFLSQAYNKPDTSLEADRHSEASSKGTNPNMNPSLRAFSRSSLSSFEY</sequence>
<evidence type="ECO:0000313" key="3">
    <source>
        <dbReference type="Proteomes" id="UP001295444"/>
    </source>
</evidence>
<name>A0AAD1RKK7_PELCU</name>
<proteinExistence type="predicted"/>
<feature type="compositionally biased region" description="Polar residues" evidence="1">
    <location>
        <begin position="290"/>
        <end position="299"/>
    </location>
</feature>
<accession>A0AAD1RKK7</accession>